<accession>A0ABU9EB06</accession>
<comment type="caution">
    <text evidence="1">The sequence shown here is derived from an EMBL/GenBank/DDBJ whole genome shotgun (WGS) entry which is preliminary data.</text>
</comment>
<gene>
    <name evidence="1" type="ORF">WI372_12105</name>
</gene>
<dbReference type="Gene3D" id="2.120.10.30">
    <property type="entry name" value="TolB, C-terminal domain"/>
    <property type="match status" value="1"/>
</dbReference>
<reference evidence="1 2" key="1">
    <citation type="submission" date="2024-02" db="EMBL/GenBank/DDBJ databases">
        <title>A novel Gemmatimonadota bacterium.</title>
        <authorList>
            <person name="Du Z.-J."/>
            <person name="Ye Y.-Q."/>
        </authorList>
    </citation>
    <scope>NUCLEOTIDE SEQUENCE [LARGE SCALE GENOMIC DNA]</scope>
    <source>
        <strain evidence="1 2">DH-20</strain>
    </source>
</reference>
<name>A0ABU9EB06_9BACT</name>
<organism evidence="1 2">
    <name type="scientific">Gaopeijia maritima</name>
    <dbReference type="NCBI Taxonomy" id="3119007"/>
    <lineage>
        <taxon>Bacteria</taxon>
        <taxon>Pseudomonadati</taxon>
        <taxon>Gemmatimonadota</taxon>
        <taxon>Longimicrobiia</taxon>
        <taxon>Gaopeijiales</taxon>
        <taxon>Gaopeijiaceae</taxon>
        <taxon>Gaopeijia</taxon>
    </lineage>
</organism>
<dbReference type="SUPFAM" id="SSF101898">
    <property type="entry name" value="NHL repeat"/>
    <property type="match status" value="1"/>
</dbReference>
<dbReference type="InterPro" id="IPR011042">
    <property type="entry name" value="6-blade_b-propeller_TolB-like"/>
</dbReference>
<evidence type="ECO:0000313" key="2">
    <source>
        <dbReference type="Proteomes" id="UP001484239"/>
    </source>
</evidence>
<sequence>MAGPSRLGAESGSFANRTPFRERLWAAALIAAFVAATACADGTVSSMTVVDSAGVSIRTSAVTPEEIPSFAVEGPVLTLGRLEGEGPDVFGSVQQVMLADDRLMVVDGVARQIEVFDLNGTHVTGVGRRGDGPGEYSLPVILEATGDSILVWDARDQRISVFEANGRFARSLQLQGGQRFTDLRRSGAGYVGSRTLPPVGPPQATDGLALKRDSTQWARFSGAGVLERELFAVPGRESLESVTVLEGGLVQSRQASLPFFRSSHFAAQGSDLIGGPNDRAELRRWSSEGELLAIYRYPGLDSPITPADLDAWDGDLSAWLEYLPDMAPAFTALEVSDDGAIWLREFGLGDAESWLVLNAETGDLLGRVAFPARFRLLSVAGGRAGGVWQNELDVSFAHVYSVPTGLRAGADLP</sequence>
<dbReference type="RefSeq" id="WP_405287125.1">
    <property type="nucleotide sequence ID" value="NZ_JBBHLI010000007.1"/>
</dbReference>
<protein>
    <submittedName>
        <fullName evidence="1">6-bladed beta-propeller</fullName>
    </submittedName>
</protein>
<proteinExistence type="predicted"/>
<dbReference type="EMBL" id="JBBHLI010000007">
    <property type="protein sequence ID" value="MEK9501726.1"/>
    <property type="molecule type" value="Genomic_DNA"/>
</dbReference>
<dbReference type="Proteomes" id="UP001484239">
    <property type="component" value="Unassembled WGS sequence"/>
</dbReference>
<dbReference type="Pfam" id="PF17170">
    <property type="entry name" value="DUF5128"/>
    <property type="match status" value="1"/>
</dbReference>
<evidence type="ECO:0000313" key="1">
    <source>
        <dbReference type="EMBL" id="MEK9501726.1"/>
    </source>
</evidence>
<keyword evidence="2" id="KW-1185">Reference proteome</keyword>